<keyword evidence="1" id="KW-0539">Nucleus</keyword>
<keyword evidence="1" id="KW-0805">Transcription regulation</keyword>
<organism evidence="3 4">
    <name type="scientific">Xylaria bambusicola</name>
    <dbReference type="NCBI Taxonomy" id="326684"/>
    <lineage>
        <taxon>Eukaryota</taxon>
        <taxon>Fungi</taxon>
        <taxon>Dikarya</taxon>
        <taxon>Ascomycota</taxon>
        <taxon>Pezizomycotina</taxon>
        <taxon>Sordariomycetes</taxon>
        <taxon>Xylariomycetidae</taxon>
        <taxon>Xylariales</taxon>
        <taxon>Xylariaceae</taxon>
        <taxon>Xylaria</taxon>
    </lineage>
</organism>
<dbReference type="GO" id="GO:0006357">
    <property type="term" value="P:regulation of transcription by RNA polymerase II"/>
    <property type="evidence" value="ECO:0007669"/>
    <property type="project" value="InterPro"/>
</dbReference>
<dbReference type="AlphaFoldDB" id="A0AAN7Z790"/>
<comment type="similarity">
    <text evidence="1">Belongs to the Mediator complex subunit 18 family.</text>
</comment>
<keyword evidence="1" id="KW-0010">Activator</keyword>
<dbReference type="Gene3D" id="2.40.320.10">
    <property type="entry name" value="Hypothetical Protein Pfu-838710-001"/>
    <property type="match status" value="1"/>
</dbReference>
<feature type="region of interest" description="Disordered" evidence="2">
    <location>
        <begin position="13"/>
        <end position="40"/>
    </location>
</feature>
<dbReference type="EMBL" id="JAWHQM010000011">
    <property type="protein sequence ID" value="KAK5629213.1"/>
    <property type="molecule type" value="Genomic_DNA"/>
</dbReference>
<reference evidence="3 4" key="1">
    <citation type="submission" date="2023-10" db="EMBL/GenBank/DDBJ databases">
        <title>Draft genome sequence of Xylaria bambusicola isolate GMP-LS, the root and basal stem rot pathogen of sugarcane in Indonesia.</title>
        <authorList>
            <person name="Selvaraj P."/>
            <person name="Muralishankar V."/>
            <person name="Muruganantham S."/>
            <person name="Sp S."/>
            <person name="Haryani S."/>
            <person name="Lau K.J.X."/>
            <person name="Naqvi N.I."/>
        </authorList>
    </citation>
    <scope>NUCLEOTIDE SEQUENCE [LARGE SCALE GENOMIC DNA]</scope>
    <source>
        <strain evidence="3">GMP-LS</strain>
    </source>
</reference>
<gene>
    <name evidence="1" type="primary">MED18</name>
    <name evidence="3" type="ORF">RRF57_004928</name>
</gene>
<comment type="subunit">
    <text evidence="1">Component of the Mediator complex.</text>
</comment>
<protein>
    <recommendedName>
        <fullName evidence="1">Mediator of RNA polymerase II transcription subunit 18</fullName>
    </recommendedName>
    <alternativeName>
        <fullName evidence="1">Mediator complex subunit 18</fullName>
    </alternativeName>
</protein>
<evidence type="ECO:0000256" key="1">
    <source>
        <dbReference type="RuleBase" id="RU364150"/>
    </source>
</evidence>
<comment type="subcellular location">
    <subcellularLocation>
        <location evidence="1">Nucleus</location>
    </subcellularLocation>
</comment>
<comment type="caution">
    <text evidence="3">The sequence shown here is derived from an EMBL/GenBank/DDBJ whole genome shotgun (WGS) entry which is preliminary data.</text>
</comment>
<name>A0AAN7Z790_9PEZI</name>
<accession>A0AAN7Z790</accession>
<comment type="function">
    <text evidence="1">Component of the Mediator complex, a coactivator involved in the regulated transcription of nearly all RNA polymerase II-dependent genes. Mediator functions as a bridge to convey information from gene-specific regulatory proteins to the basal RNA polymerase II transcription machinery. Mediator is recruited to promoters by direct interactions with regulatory proteins and serves as a scaffold for the assembly of a functional preinitiation complex with RNA polymerase II and the general transcription factors.</text>
</comment>
<dbReference type="GO" id="GO:0003712">
    <property type="term" value="F:transcription coregulator activity"/>
    <property type="evidence" value="ECO:0007669"/>
    <property type="project" value="InterPro"/>
</dbReference>
<dbReference type="GO" id="GO:0016592">
    <property type="term" value="C:mediator complex"/>
    <property type="evidence" value="ECO:0007669"/>
    <property type="project" value="InterPro"/>
</dbReference>
<dbReference type="Pfam" id="PF09637">
    <property type="entry name" value="Med18"/>
    <property type="match status" value="2"/>
</dbReference>
<proteinExistence type="inferred from homology"/>
<dbReference type="Proteomes" id="UP001305414">
    <property type="component" value="Unassembled WGS sequence"/>
</dbReference>
<evidence type="ECO:0000313" key="3">
    <source>
        <dbReference type="EMBL" id="KAK5629213.1"/>
    </source>
</evidence>
<keyword evidence="1" id="KW-0804">Transcription</keyword>
<sequence>MYYRLIRVEEKTREPQDMLADKPQYPHATPGTGRAMAAPTDSGNGDTLTFIESHSKSSKHFQIALRYTLLGNTRGRFEDSLSFMCTDDHIPPGYYRYSELSRSTLAASCRNTAHHSVTGPYGHQPYLRQGREALSEMHELFLTASVKPGEFDTACAILQGLSWMTARRTIHRILFFAGQPQPKGLPKAIHSSLLPRQQEKQLWGDLNKQLLRSSYILQATYEVAPEVDFGKESAVDLNRLPATLRWTDLPDPLRDSPITSRKKIEIPFPHNLPGSLLANGHTGDLEIVLSRYYHLPESPGRPIAHLPPWADLRPVDSAQKWVLNVKLNVAEDGQPEKLTKANEELMRNKAEFDRLFDFKVVDRRIFDTRIAPPPIVPGRGPP</sequence>
<evidence type="ECO:0000313" key="4">
    <source>
        <dbReference type="Proteomes" id="UP001305414"/>
    </source>
</evidence>
<evidence type="ECO:0000256" key="2">
    <source>
        <dbReference type="SAM" id="MobiDB-lite"/>
    </source>
</evidence>
<dbReference type="InterPro" id="IPR019095">
    <property type="entry name" value="Mediator_Med18"/>
</dbReference>
<keyword evidence="4" id="KW-1185">Reference proteome</keyword>